<feature type="repeat" description="TPR" evidence="3">
    <location>
        <begin position="107"/>
        <end position="140"/>
    </location>
</feature>
<feature type="repeat" description="TPR" evidence="3">
    <location>
        <begin position="244"/>
        <end position="277"/>
    </location>
</feature>
<dbReference type="InterPro" id="IPR051685">
    <property type="entry name" value="Ycf3/AcsC/BcsC/TPR_MFPF"/>
</dbReference>
<protein>
    <submittedName>
        <fullName evidence="4">Tetratricopeptide (TPR) repeat protein</fullName>
    </submittedName>
</protein>
<dbReference type="SUPFAM" id="SSF48452">
    <property type="entry name" value="TPR-like"/>
    <property type="match status" value="1"/>
</dbReference>
<feature type="repeat" description="TPR" evidence="3">
    <location>
        <begin position="304"/>
        <end position="337"/>
    </location>
</feature>
<dbReference type="Pfam" id="PF13414">
    <property type="entry name" value="TPR_11"/>
    <property type="match status" value="2"/>
</dbReference>
<accession>A0A7J9P7J4</accession>
<dbReference type="SMART" id="SM00028">
    <property type="entry name" value="TPR"/>
    <property type="match status" value="8"/>
</dbReference>
<proteinExistence type="predicted"/>
<organism evidence="4 5">
    <name type="scientific">Methanococcus maripaludis</name>
    <name type="common">Methanococcus deltae</name>
    <dbReference type="NCBI Taxonomy" id="39152"/>
    <lineage>
        <taxon>Archaea</taxon>
        <taxon>Methanobacteriati</taxon>
        <taxon>Methanobacteriota</taxon>
        <taxon>Methanomada group</taxon>
        <taxon>Methanococci</taxon>
        <taxon>Methanococcales</taxon>
        <taxon>Methanococcaceae</taxon>
        <taxon>Methanococcus</taxon>
    </lineage>
</organism>
<dbReference type="InterPro" id="IPR021352">
    <property type="entry name" value="DUF2971"/>
</dbReference>
<evidence type="ECO:0000313" key="5">
    <source>
        <dbReference type="Proteomes" id="UP000558015"/>
    </source>
</evidence>
<dbReference type="Pfam" id="PF00515">
    <property type="entry name" value="TPR_1"/>
    <property type="match status" value="2"/>
</dbReference>
<reference evidence="4 5" key="1">
    <citation type="submission" date="2020-07" db="EMBL/GenBank/DDBJ databases">
        <title>Genomic Encyclopedia of Type Strains, Phase IV (KMG-V): Genome sequencing to study the core and pangenomes of soil and plant-associated prokaryotes.</title>
        <authorList>
            <person name="Whitman W."/>
        </authorList>
    </citation>
    <scope>NUCLEOTIDE SEQUENCE [LARGE SCALE GENOMIC DNA]</scope>
    <source>
        <strain evidence="4 5">C12</strain>
    </source>
</reference>
<feature type="repeat" description="TPR" evidence="3">
    <location>
        <begin position="179"/>
        <end position="212"/>
    </location>
</feature>
<gene>
    <name evidence="4" type="ORF">HNP93_001418</name>
</gene>
<dbReference type="Gene3D" id="1.25.40.10">
    <property type="entry name" value="Tetratricopeptide repeat domain"/>
    <property type="match status" value="4"/>
</dbReference>
<dbReference type="Proteomes" id="UP000558015">
    <property type="component" value="Unassembled WGS sequence"/>
</dbReference>
<evidence type="ECO:0000256" key="3">
    <source>
        <dbReference type="PROSITE-ProRule" id="PRU00339"/>
    </source>
</evidence>
<dbReference type="InterPro" id="IPR006597">
    <property type="entry name" value="Sel1-like"/>
</dbReference>
<feature type="repeat" description="TPR" evidence="3">
    <location>
        <begin position="4"/>
        <end position="37"/>
    </location>
</feature>
<dbReference type="PROSITE" id="PS50005">
    <property type="entry name" value="TPR"/>
    <property type="match status" value="7"/>
</dbReference>
<dbReference type="InterPro" id="IPR019734">
    <property type="entry name" value="TPR_rpt"/>
</dbReference>
<dbReference type="RefSeq" id="WP_181493579.1">
    <property type="nucleotide sequence ID" value="NZ_JACDUN010000001.1"/>
</dbReference>
<sequence>MSEFEDLVKEGDEYTNKKEFEQALEFYNKALEIDPYSLEIHAKMGYCYLKIEDYEKAIVFYNRYIELNPTCHPEIYNKLGGAYFYGNDYENAIECCKKSLIINPNFEKSHVHLCMLYHQKGDYEKAIEHINKAIELNPDESKYYFKKAEYLYYCDDYEEYSEEIINCCNIAIELNPENPQYYFMKGEAFYDLDRIEEALKCYNRAIELNPEYLEAHFSKGFLLLYDLEEKKESLEEFYKSKGYGSAYRMIGDIYYSLKDYDNAFKFYEQYVEKSNEWLGIFSKFARNKKIRDIFKITSKYPESPYAKYIEGRVYLMNNNIVKAINSFISALNLKPDGKLGYLADSDEYFTLSKYIHKSAGLSDELLVDILKNAFPLLKEAIMFKKTKISRYSSNLVHYTKPAVVESLVKNESYFMLSNVNNMNDPEEGRTLLKYLQENKINGIGRDYPLSTFYEDIDGIDLQTTFVGSFLRDEDKLYLWRTYGKDSGNEDAKGMCIVVDSDYFEKKLYNNFESLKSIDIKNPDYFEMATSIDGISKKRKFDKLDEGNQKFMPVIYDVIYTNKKGLTEIKKFLKKIKPHLKNLEEIALKNNGEYSGLVSAVVRSIMDEILYLIKSDNYEEENESRILVTCGINNSKIKYNEDAGFPYRLYIEIEKPFKDYIEKIVLGPKVDDCARWKLYLNREGIKVKESKCNYR</sequence>
<dbReference type="Pfam" id="PF11185">
    <property type="entry name" value="DUF2971"/>
    <property type="match status" value="1"/>
</dbReference>
<dbReference type="AlphaFoldDB" id="A0A7J9P7J4"/>
<dbReference type="PANTHER" id="PTHR44943">
    <property type="entry name" value="CELLULOSE SYNTHASE OPERON PROTEIN C"/>
    <property type="match status" value="1"/>
</dbReference>
<dbReference type="InterPro" id="IPR011990">
    <property type="entry name" value="TPR-like_helical_dom_sf"/>
</dbReference>
<evidence type="ECO:0000256" key="2">
    <source>
        <dbReference type="ARBA" id="ARBA00022803"/>
    </source>
</evidence>
<dbReference type="EMBL" id="JACDUN010000001">
    <property type="protein sequence ID" value="MBA2858717.1"/>
    <property type="molecule type" value="Genomic_DNA"/>
</dbReference>
<dbReference type="PANTHER" id="PTHR44943:SF4">
    <property type="entry name" value="TPR REPEAT-CONTAINING PROTEIN MJ0798"/>
    <property type="match status" value="1"/>
</dbReference>
<keyword evidence="2 3" id="KW-0802">TPR repeat</keyword>
<dbReference type="SMART" id="SM00671">
    <property type="entry name" value="SEL1"/>
    <property type="match status" value="4"/>
</dbReference>
<name>A0A7J9P7J4_METMI</name>
<feature type="repeat" description="TPR" evidence="3">
    <location>
        <begin position="73"/>
        <end position="106"/>
    </location>
</feature>
<evidence type="ECO:0000313" key="4">
    <source>
        <dbReference type="EMBL" id="MBA2858717.1"/>
    </source>
</evidence>
<feature type="repeat" description="TPR" evidence="3">
    <location>
        <begin position="38"/>
        <end position="71"/>
    </location>
</feature>
<keyword evidence="1" id="KW-0677">Repeat</keyword>
<comment type="caution">
    <text evidence="4">The sequence shown here is derived from an EMBL/GenBank/DDBJ whole genome shotgun (WGS) entry which is preliminary data.</text>
</comment>
<dbReference type="Pfam" id="PF13181">
    <property type="entry name" value="TPR_8"/>
    <property type="match status" value="1"/>
</dbReference>
<evidence type="ECO:0000256" key="1">
    <source>
        <dbReference type="ARBA" id="ARBA00022737"/>
    </source>
</evidence>
<dbReference type="PROSITE" id="PS50293">
    <property type="entry name" value="TPR_REGION"/>
    <property type="match status" value="4"/>
</dbReference>